<keyword evidence="1" id="KW-0812">Transmembrane</keyword>
<gene>
    <name evidence="2" type="ORF">FHS99_003420</name>
</gene>
<keyword evidence="3" id="KW-1185">Reference proteome</keyword>
<organism evidence="2 3">
    <name type="scientific">Sphingomonas prati</name>
    <dbReference type="NCBI Taxonomy" id="1843237"/>
    <lineage>
        <taxon>Bacteria</taxon>
        <taxon>Pseudomonadati</taxon>
        <taxon>Pseudomonadota</taxon>
        <taxon>Alphaproteobacteria</taxon>
        <taxon>Sphingomonadales</taxon>
        <taxon>Sphingomonadaceae</taxon>
        <taxon>Sphingomonas</taxon>
    </lineage>
</organism>
<dbReference type="AlphaFoldDB" id="A0A7W9BWF9"/>
<dbReference type="RefSeq" id="WP_157174852.1">
    <property type="nucleotide sequence ID" value="NZ_BMJP01000014.1"/>
</dbReference>
<keyword evidence="1" id="KW-0472">Membrane</keyword>
<evidence type="ECO:0000256" key="1">
    <source>
        <dbReference type="SAM" id="Phobius"/>
    </source>
</evidence>
<dbReference type="EMBL" id="JACIJR010000011">
    <property type="protein sequence ID" value="MBB5730913.1"/>
    <property type="molecule type" value="Genomic_DNA"/>
</dbReference>
<protein>
    <submittedName>
        <fullName evidence="2">Putative membrane protein YkgB</fullName>
    </submittedName>
</protein>
<comment type="caution">
    <text evidence="2">The sequence shown here is derived from an EMBL/GenBank/DDBJ whole genome shotgun (WGS) entry which is preliminary data.</text>
</comment>
<sequence length="121" mass="13725">MEPDQKVWVQLLRQITSSSAVNPTMLVSITMMILGIAGLRFAPLAAALVFYVMILAPLMVFLAQVCYFTIMDPDRLQNEKHVEQKMMISRKINVIEDGKVSEILLPRHEQVIQNPGLEDRS</sequence>
<name>A0A7W9BWF9_9SPHN</name>
<feature type="transmembrane region" description="Helical" evidence="1">
    <location>
        <begin position="48"/>
        <end position="70"/>
    </location>
</feature>
<evidence type="ECO:0000313" key="3">
    <source>
        <dbReference type="Proteomes" id="UP000546701"/>
    </source>
</evidence>
<proteinExistence type="predicted"/>
<keyword evidence="1" id="KW-1133">Transmembrane helix</keyword>
<accession>A0A7W9BWF9</accession>
<reference evidence="2 3" key="1">
    <citation type="submission" date="2020-08" db="EMBL/GenBank/DDBJ databases">
        <title>Genomic Encyclopedia of Type Strains, Phase IV (KMG-IV): sequencing the most valuable type-strain genomes for metagenomic binning, comparative biology and taxonomic classification.</title>
        <authorList>
            <person name="Goeker M."/>
        </authorList>
    </citation>
    <scope>NUCLEOTIDE SEQUENCE [LARGE SCALE GENOMIC DNA]</scope>
    <source>
        <strain evidence="2 3">DSM 103336</strain>
    </source>
</reference>
<dbReference type="Proteomes" id="UP000546701">
    <property type="component" value="Unassembled WGS sequence"/>
</dbReference>
<feature type="transmembrane region" description="Helical" evidence="1">
    <location>
        <begin position="20"/>
        <end position="42"/>
    </location>
</feature>
<dbReference type="OrthoDB" id="7605625at2"/>
<evidence type="ECO:0000313" key="2">
    <source>
        <dbReference type="EMBL" id="MBB5730913.1"/>
    </source>
</evidence>